<organism evidence="4 5">
    <name type="scientific">Petropleomorpha daqingensis</name>
    <dbReference type="NCBI Taxonomy" id="2026353"/>
    <lineage>
        <taxon>Bacteria</taxon>
        <taxon>Bacillati</taxon>
        <taxon>Actinomycetota</taxon>
        <taxon>Actinomycetes</taxon>
        <taxon>Geodermatophilales</taxon>
        <taxon>Geodermatophilaceae</taxon>
        <taxon>Petropleomorpha</taxon>
    </lineage>
</organism>
<reference evidence="4 5" key="1">
    <citation type="submission" date="2020-07" db="EMBL/GenBank/DDBJ databases">
        <title>Sequencing the genomes of 1000 actinobacteria strains.</title>
        <authorList>
            <person name="Klenk H.-P."/>
        </authorList>
    </citation>
    <scope>NUCLEOTIDE SEQUENCE [LARGE SCALE GENOMIC DNA]</scope>
    <source>
        <strain evidence="4 5">DSM 104001</strain>
    </source>
</reference>
<dbReference type="GO" id="GO:0003723">
    <property type="term" value="F:RNA binding"/>
    <property type="evidence" value="ECO:0007669"/>
    <property type="project" value="InterPro"/>
</dbReference>
<gene>
    <name evidence="4" type="ORF">GGQ55_003111</name>
</gene>
<feature type="region of interest" description="Disordered" evidence="2">
    <location>
        <begin position="1"/>
        <end position="24"/>
    </location>
</feature>
<dbReference type="InterPro" id="IPR036388">
    <property type="entry name" value="WH-like_DNA-bd_sf"/>
</dbReference>
<accession>A0A853CLJ9</accession>
<feature type="coiled-coil region" evidence="1">
    <location>
        <begin position="29"/>
        <end position="84"/>
    </location>
</feature>
<dbReference type="Pfam" id="PF03861">
    <property type="entry name" value="ANTAR"/>
    <property type="match status" value="1"/>
</dbReference>
<dbReference type="SMART" id="SM01012">
    <property type="entry name" value="ANTAR"/>
    <property type="match status" value="1"/>
</dbReference>
<dbReference type="GO" id="GO:0032259">
    <property type="term" value="P:methylation"/>
    <property type="evidence" value="ECO:0007669"/>
    <property type="project" value="UniProtKB-KW"/>
</dbReference>
<evidence type="ECO:0000256" key="1">
    <source>
        <dbReference type="SAM" id="Coils"/>
    </source>
</evidence>
<keyword evidence="1" id="KW-0175">Coiled coil</keyword>
<dbReference type="GO" id="GO:0008168">
    <property type="term" value="F:methyltransferase activity"/>
    <property type="evidence" value="ECO:0007669"/>
    <property type="project" value="UniProtKB-KW"/>
</dbReference>
<dbReference type="PROSITE" id="PS50921">
    <property type="entry name" value="ANTAR"/>
    <property type="match status" value="1"/>
</dbReference>
<dbReference type="EMBL" id="JACBZT010000001">
    <property type="protein sequence ID" value="NYJ06833.1"/>
    <property type="molecule type" value="Genomic_DNA"/>
</dbReference>
<protein>
    <submittedName>
        <fullName evidence="4">Tetrahydromethanopterin S-methyltransferase subunit F</fullName>
    </submittedName>
</protein>
<dbReference type="AlphaFoldDB" id="A0A853CLJ9"/>
<proteinExistence type="predicted"/>
<evidence type="ECO:0000313" key="4">
    <source>
        <dbReference type="EMBL" id="NYJ06833.1"/>
    </source>
</evidence>
<feature type="compositionally biased region" description="Low complexity" evidence="2">
    <location>
        <begin position="15"/>
        <end position="24"/>
    </location>
</feature>
<name>A0A853CLJ9_9ACTN</name>
<evidence type="ECO:0000259" key="3">
    <source>
        <dbReference type="PROSITE" id="PS50921"/>
    </source>
</evidence>
<dbReference type="InterPro" id="IPR011006">
    <property type="entry name" value="CheY-like_superfamily"/>
</dbReference>
<dbReference type="SUPFAM" id="SSF52172">
    <property type="entry name" value="CheY-like"/>
    <property type="match status" value="1"/>
</dbReference>
<dbReference type="Gene3D" id="1.10.10.10">
    <property type="entry name" value="Winged helix-like DNA-binding domain superfamily/Winged helix DNA-binding domain"/>
    <property type="match status" value="1"/>
</dbReference>
<comment type="caution">
    <text evidence="4">The sequence shown here is derived from an EMBL/GenBank/DDBJ whole genome shotgun (WGS) entry which is preliminary data.</text>
</comment>
<keyword evidence="4" id="KW-0489">Methyltransferase</keyword>
<dbReference type="Proteomes" id="UP000541969">
    <property type="component" value="Unassembled WGS sequence"/>
</dbReference>
<feature type="compositionally biased region" description="Gly residues" evidence="2">
    <location>
        <begin position="1"/>
        <end position="10"/>
    </location>
</feature>
<sequence length="137" mass="15182">MLDDGTGGDGATPSRAPFDGAAADARARSRELRLQLSATRARLSRLRRAGLDQRGRPDTAVDVFKQVQEQLLAAREQIVHLETALTSNRRIGIAIGIVMARNQLTDEAAFELLREQSQLRNQKLRELAEEVIYTGML</sequence>
<keyword evidence="4" id="KW-0808">Transferase</keyword>
<evidence type="ECO:0000256" key="2">
    <source>
        <dbReference type="SAM" id="MobiDB-lite"/>
    </source>
</evidence>
<feature type="domain" description="ANTAR" evidence="3">
    <location>
        <begin position="71"/>
        <end position="132"/>
    </location>
</feature>
<evidence type="ECO:0000313" key="5">
    <source>
        <dbReference type="Proteomes" id="UP000541969"/>
    </source>
</evidence>
<dbReference type="InterPro" id="IPR005561">
    <property type="entry name" value="ANTAR"/>
</dbReference>
<dbReference type="RefSeq" id="WP_179718235.1">
    <property type="nucleotide sequence ID" value="NZ_JACBZT010000001.1"/>
</dbReference>
<keyword evidence="5" id="KW-1185">Reference proteome</keyword>